<organism evidence="1 2">
    <name type="scientific">Borborobacter arsenicus</name>
    <dbReference type="NCBI Taxonomy" id="1851146"/>
    <lineage>
        <taxon>Bacteria</taxon>
        <taxon>Pseudomonadati</taxon>
        <taxon>Pseudomonadota</taxon>
        <taxon>Alphaproteobacteria</taxon>
        <taxon>Hyphomicrobiales</taxon>
        <taxon>Phyllobacteriaceae</taxon>
        <taxon>Borborobacter</taxon>
    </lineage>
</organism>
<dbReference type="RefSeq" id="WP_128627522.1">
    <property type="nucleotide sequence ID" value="NZ_RKST01000016.1"/>
</dbReference>
<comment type="caution">
    <text evidence="1">The sequence shown here is derived from an EMBL/GenBank/DDBJ whole genome shotgun (WGS) entry which is preliminary data.</text>
</comment>
<protein>
    <submittedName>
        <fullName evidence="1">Uncharacterized protein</fullName>
    </submittedName>
</protein>
<accession>A0A432V3D9</accession>
<name>A0A432V3D9_9HYPH</name>
<dbReference type="Proteomes" id="UP000281647">
    <property type="component" value="Unassembled WGS sequence"/>
</dbReference>
<dbReference type="OrthoDB" id="8077877at2"/>
<sequence length="186" mass="21052">MAHNTLMLIAQLSGLRILVLANRFGCDTDLARSVHDTLAVKLAEMIDAQRKILAADRALIAARGTEDEEDAFYDQHHYQTAWYETWLIEPVALLDDYLVDDLSREYFDFRTGEWHHRDGEVPIAVPVPAEKLCGLATIIAEIEDITGARFSVDNVYYSEVEAEAAWWENTGADPDEFFAMKEAGRD</sequence>
<dbReference type="AlphaFoldDB" id="A0A432V3D9"/>
<reference evidence="1 2" key="1">
    <citation type="submission" date="2018-11" db="EMBL/GenBank/DDBJ databases">
        <title>Pseudaminobacter arsenicus sp. nov., an arsenic-resistant bacterium isolated from arsenic-rich aquifers.</title>
        <authorList>
            <person name="Mu Y."/>
        </authorList>
    </citation>
    <scope>NUCLEOTIDE SEQUENCE [LARGE SCALE GENOMIC DNA]</scope>
    <source>
        <strain evidence="1 2">CB3</strain>
    </source>
</reference>
<dbReference type="EMBL" id="RKST01000016">
    <property type="protein sequence ID" value="RUM96719.1"/>
    <property type="molecule type" value="Genomic_DNA"/>
</dbReference>
<keyword evidence="2" id="KW-1185">Reference proteome</keyword>
<evidence type="ECO:0000313" key="2">
    <source>
        <dbReference type="Proteomes" id="UP000281647"/>
    </source>
</evidence>
<evidence type="ECO:0000313" key="1">
    <source>
        <dbReference type="EMBL" id="RUM96719.1"/>
    </source>
</evidence>
<proteinExistence type="predicted"/>
<gene>
    <name evidence="1" type="ORF">EET67_15885</name>
</gene>